<dbReference type="InterPro" id="IPR014729">
    <property type="entry name" value="Rossmann-like_a/b/a_fold"/>
</dbReference>
<dbReference type="InterPro" id="IPR006016">
    <property type="entry name" value="UspA"/>
</dbReference>
<dbReference type="SUPFAM" id="SSF52402">
    <property type="entry name" value="Adenine nucleotide alpha hydrolases-like"/>
    <property type="match status" value="2"/>
</dbReference>
<sequence length="282" mass="30226">MSPILVATDLSARSDRAVMRAAHLARDTGAPLHIVHIVDDDLPAAVLQQQSEAAEEALRTMVAATPDLKDVPIEIDVEVGHLTRLVPTLARERDVGLVVLGTHRARAVSDLFAQPTLAQLLKGVDRPILVAIGRPETTWKRVLLGWDFSPAGDAAVALLRKLAPDAELTIMHAWQDPYMGAPYAFDVGAIGGVEAQVRAETAERLEKAAAEVDWPSEVHHEVAGGAAANVLMRHANERDTDLLCIGRHSRAGLARFLLGETAQTVALNADCDVLIAPPAPEH</sequence>
<dbReference type="EMBL" id="CP122537">
    <property type="protein sequence ID" value="WGH78827.1"/>
    <property type="molecule type" value="Genomic_DNA"/>
</dbReference>
<dbReference type="Pfam" id="PF00582">
    <property type="entry name" value="Usp"/>
    <property type="match status" value="2"/>
</dbReference>
<gene>
    <name evidence="3" type="ORF">P8627_00785</name>
</gene>
<evidence type="ECO:0000259" key="2">
    <source>
        <dbReference type="Pfam" id="PF00582"/>
    </source>
</evidence>
<dbReference type="PANTHER" id="PTHR46268">
    <property type="entry name" value="STRESS RESPONSE PROTEIN NHAX"/>
    <property type="match status" value="1"/>
</dbReference>
<evidence type="ECO:0000313" key="3">
    <source>
        <dbReference type="EMBL" id="WGH78827.1"/>
    </source>
</evidence>
<keyword evidence="4" id="KW-1185">Reference proteome</keyword>
<feature type="domain" description="UspA" evidence="2">
    <location>
        <begin position="139"/>
        <end position="276"/>
    </location>
</feature>
<feature type="domain" description="UspA" evidence="2">
    <location>
        <begin position="3"/>
        <end position="130"/>
    </location>
</feature>
<reference evidence="3 4" key="1">
    <citation type="submission" date="2023-04" db="EMBL/GenBank/DDBJ databases">
        <title>Jannaschia ovalis sp. nov., a marine bacterium isolated from sea tidal flat.</title>
        <authorList>
            <person name="Kwon D.Y."/>
            <person name="Kim J.-J."/>
        </authorList>
    </citation>
    <scope>NUCLEOTIDE SEQUENCE [LARGE SCALE GENOMIC DNA]</scope>
    <source>
        <strain evidence="3 4">GRR-S6-38</strain>
    </source>
</reference>
<accession>A0ABY8LDX8</accession>
<protein>
    <submittedName>
        <fullName evidence="3">Universal stress protein</fullName>
    </submittedName>
</protein>
<dbReference type="Proteomes" id="UP001243420">
    <property type="component" value="Chromosome"/>
</dbReference>
<dbReference type="CDD" id="cd00293">
    <property type="entry name" value="USP-like"/>
    <property type="match status" value="2"/>
</dbReference>
<name>A0ABY8LDX8_9RHOB</name>
<comment type="similarity">
    <text evidence="1">Belongs to the universal stress protein A family.</text>
</comment>
<organism evidence="3 4">
    <name type="scientific">Jannaschia ovalis</name>
    <dbReference type="NCBI Taxonomy" id="3038773"/>
    <lineage>
        <taxon>Bacteria</taxon>
        <taxon>Pseudomonadati</taxon>
        <taxon>Pseudomonadota</taxon>
        <taxon>Alphaproteobacteria</taxon>
        <taxon>Rhodobacterales</taxon>
        <taxon>Roseobacteraceae</taxon>
        <taxon>Jannaschia</taxon>
    </lineage>
</organism>
<dbReference type="RefSeq" id="WP_279965578.1">
    <property type="nucleotide sequence ID" value="NZ_CP122537.1"/>
</dbReference>
<proteinExistence type="inferred from homology"/>
<dbReference type="PRINTS" id="PR01438">
    <property type="entry name" value="UNVRSLSTRESS"/>
</dbReference>
<dbReference type="InterPro" id="IPR006015">
    <property type="entry name" value="Universal_stress_UspA"/>
</dbReference>
<evidence type="ECO:0000256" key="1">
    <source>
        <dbReference type="ARBA" id="ARBA00008791"/>
    </source>
</evidence>
<dbReference type="Gene3D" id="3.40.50.620">
    <property type="entry name" value="HUPs"/>
    <property type="match status" value="2"/>
</dbReference>
<dbReference type="PANTHER" id="PTHR46268:SF6">
    <property type="entry name" value="UNIVERSAL STRESS PROTEIN UP12"/>
    <property type="match status" value="1"/>
</dbReference>
<evidence type="ECO:0000313" key="4">
    <source>
        <dbReference type="Proteomes" id="UP001243420"/>
    </source>
</evidence>